<dbReference type="EMBL" id="MLFT02000007">
    <property type="protein sequence ID" value="PHT42611.1"/>
    <property type="molecule type" value="Genomic_DNA"/>
</dbReference>
<protein>
    <submittedName>
        <fullName evidence="2">Uncharacterized protein</fullName>
    </submittedName>
</protein>
<evidence type="ECO:0000256" key="1">
    <source>
        <dbReference type="SAM" id="MobiDB-lite"/>
    </source>
</evidence>
<accession>A0A2G2WBI3</accession>
<evidence type="ECO:0000313" key="2">
    <source>
        <dbReference type="EMBL" id="PHT42611.1"/>
    </source>
</evidence>
<dbReference type="PANTHER" id="PTHR42648">
    <property type="entry name" value="TRANSPOSASE, PUTATIVE-RELATED"/>
    <property type="match status" value="1"/>
</dbReference>
<sequence length="169" mass="19403">MKSVDMGHCESCVMGKQKRVSFTKTAREPKKVRLRLKISCTKTAREPKKVRLRLEMVYTDVWGPSPVSSRGGSRFYVTFIDDFSRKVQETTKQVGVELELPKSTPKDVTPETQQTPETVIEEPEVEQVTPDQVERRSSRTIRALDRYSPSLHYLLLTDEEKPEFVAEAL</sequence>
<gene>
    <name evidence="2" type="ORF">CQW23_16636</name>
</gene>
<evidence type="ECO:0000313" key="3">
    <source>
        <dbReference type="Proteomes" id="UP000224567"/>
    </source>
</evidence>
<keyword evidence="3" id="KW-1185">Reference proteome</keyword>
<dbReference type="AlphaFoldDB" id="A0A2G2WBI3"/>
<dbReference type="InterPro" id="IPR039537">
    <property type="entry name" value="Retrotran_Ty1/copia-like"/>
</dbReference>
<name>A0A2G2WBI3_CAPBA</name>
<reference evidence="3" key="2">
    <citation type="journal article" date="2017" name="J. Anim. Genet.">
        <title>Multiple reference genome sequences of hot pepper reveal the massive evolution of plant disease resistance genes by retroduplication.</title>
        <authorList>
            <person name="Kim S."/>
            <person name="Park J."/>
            <person name="Yeom S.-I."/>
            <person name="Kim Y.-M."/>
            <person name="Seo E."/>
            <person name="Kim K.-T."/>
            <person name="Kim M.-S."/>
            <person name="Lee J.M."/>
            <person name="Cheong K."/>
            <person name="Shin H.-S."/>
            <person name="Kim S.-B."/>
            <person name="Han K."/>
            <person name="Lee J."/>
            <person name="Park M."/>
            <person name="Lee H.-A."/>
            <person name="Lee H.-Y."/>
            <person name="Lee Y."/>
            <person name="Oh S."/>
            <person name="Lee J.H."/>
            <person name="Choi E."/>
            <person name="Choi E."/>
            <person name="Lee S.E."/>
            <person name="Jeon J."/>
            <person name="Kim H."/>
            <person name="Choi G."/>
            <person name="Song H."/>
            <person name="Lee J."/>
            <person name="Lee S.-C."/>
            <person name="Kwon J.-K."/>
            <person name="Lee H.-Y."/>
            <person name="Koo N."/>
            <person name="Hong Y."/>
            <person name="Kim R.W."/>
            <person name="Kang W.-H."/>
            <person name="Huh J.H."/>
            <person name="Kang B.-C."/>
            <person name="Yang T.-J."/>
            <person name="Lee Y.-H."/>
            <person name="Bennetzen J.L."/>
            <person name="Choi D."/>
        </authorList>
    </citation>
    <scope>NUCLEOTIDE SEQUENCE [LARGE SCALE GENOMIC DNA]</scope>
    <source>
        <strain evidence="3">cv. PBC81</strain>
    </source>
</reference>
<comment type="caution">
    <text evidence="2">The sequence shown here is derived from an EMBL/GenBank/DDBJ whole genome shotgun (WGS) entry which is preliminary data.</text>
</comment>
<reference evidence="2 3" key="1">
    <citation type="journal article" date="2017" name="Genome Biol.">
        <title>New reference genome sequences of hot pepper reveal the massive evolution of plant disease-resistance genes by retroduplication.</title>
        <authorList>
            <person name="Kim S."/>
            <person name="Park J."/>
            <person name="Yeom S.I."/>
            <person name="Kim Y.M."/>
            <person name="Seo E."/>
            <person name="Kim K.T."/>
            <person name="Kim M.S."/>
            <person name="Lee J.M."/>
            <person name="Cheong K."/>
            <person name="Shin H.S."/>
            <person name="Kim S.B."/>
            <person name="Han K."/>
            <person name="Lee J."/>
            <person name="Park M."/>
            <person name="Lee H.A."/>
            <person name="Lee H.Y."/>
            <person name="Lee Y."/>
            <person name="Oh S."/>
            <person name="Lee J.H."/>
            <person name="Choi E."/>
            <person name="Choi E."/>
            <person name="Lee S.E."/>
            <person name="Jeon J."/>
            <person name="Kim H."/>
            <person name="Choi G."/>
            <person name="Song H."/>
            <person name="Lee J."/>
            <person name="Lee S.C."/>
            <person name="Kwon J.K."/>
            <person name="Lee H.Y."/>
            <person name="Koo N."/>
            <person name="Hong Y."/>
            <person name="Kim R.W."/>
            <person name="Kang W.H."/>
            <person name="Huh J.H."/>
            <person name="Kang B.C."/>
            <person name="Yang T.J."/>
            <person name="Lee Y.H."/>
            <person name="Bennetzen J.L."/>
            <person name="Choi D."/>
        </authorList>
    </citation>
    <scope>NUCLEOTIDE SEQUENCE [LARGE SCALE GENOMIC DNA]</scope>
    <source>
        <strain evidence="3">cv. PBC81</strain>
    </source>
</reference>
<organism evidence="2 3">
    <name type="scientific">Capsicum baccatum</name>
    <name type="common">Peruvian pepper</name>
    <dbReference type="NCBI Taxonomy" id="33114"/>
    <lineage>
        <taxon>Eukaryota</taxon>
        <taxon>Viridiplantae</taxon>
        <taxon>Streptophyta</taxon>
        <taxon>Embryophyta</taxon>
        <taxon>Tracheophyta</taxon>
        <taxon>Spermatophyta</taxon>
        <taxon>Magnoliopsida</taxon>
        <taxon>eudicotyledons</taxon>
        <taxon>Gunneridae</taxon>
        <taxon>Pentapetalae</taxon>
        <taxon>asterids</taxon>
        <taxon>lamiids</taxon>
        <taxon>Solanales</taxon>
        <taxon>Solanaceae</taxon>
        <taxon>Solanoideae</taxon>
        <taxon>Capsiceae</taxon>
        <taxon>Capsicum</taxon>
    </lineage>
</organism>
<dbReference type="PANTHER" id="PTHR42648:SF28">
    <property type="entry name" value="TRANSPOSON-ENCODED PROTEIN WITH RIBONUCLEASE H-LIKE AND RETROVIRUS ZINC FINGER-LIKE DOMAINS"/>
    <property type="match status" value="1"/>
</dbReference>
<feature type="region of interest" description="Disordered" evidence="1">
    <location>
        <begin position="100"/>
        <end position="137"/>
    </location>
</feature>
<dbReference type="Proteomes" id="UP000224567">
    <property type="component" value="Unassembled WGS sequence"/>
</dbReference>
<proteinExistence type="predicted"/>
<dbReference type="OrthoDB" id="1742531at2759"/>